<keyword evidence="1" id="KW-0472">Membrane</keyword>
<keyword evidence="3" id="KW-1185">Reference proteome</keyword>
<evidence type="ECO:0000313" key="3">
    <source>
        <dbReference type="Proteomes" id="UP000001590"/>
    </source>
</evidence>
<evidence type="ECO:0000313" key="2">
    <source>
        <dbReference type="EMBL" id="ACI90910.1"/>
    </source>
</evidence>
<dbReference type="SMR" id="B6V2H7"/>
<organismHost>
    <name type="scientific">Bacillus subtilis</name>
    <dbReference type="NCBI Taxonomy" id="1423"/>
</organismHost>
<dbReference type="Proteomes" id="UP000001590">
    <property type="component" value="Segment"/>
</dbReference>
<keyword evidence="1" id="KW-1133">Transmembrane helix</keyword>
<protein>
    <submittedName>
        <fullName evidence="2">Gp37</fullName>
    </submittedName>
</protein>
<accession>B6V2H7</accession>
<dbReference type="KEGG" id="vg:7008994"/>
<dbReference type="GeneID" id="7008994"/>
<feature type="transmembrane region" description="Helical" evidence="1">
    <location>
        <begin position="6"/>
        <end position="22"/>
    </location>
</feature>
<gene>
    <name evidence="2" type="primary">37</name>
    <name evidence="2" type="ORF">SPO1_5</name>
</gene>
<name>B6V2H7_BPSP1</name>
<sequence>MSDVIIPFLTSAVTAFIVAYLLDRWYIKRRR</sequence>
<evidence type="ECO:0000256" key="1">
    <source>
        <dbReference type="SAM" id="Phobius"/>
    </source>
</evidence>
<dbReference type="RefSeq" id="YP_002300281.1">
    <property type="nucleotide sequence ID" value="NC_011421.1"/>
</dbReference>
<reference evidence="2 3" key="1">
    <citation type="journal article" date="2009" name="J. Mol. Biol.">
        <title>The genome of Bacillus subtilis bacteriophage SPO1.</title>
        <authorList>
            <person name="Stewart C.R."/>
            <person name="Casjens S.R."/>
            <person name="Cresawn S.G."/>
            <person name="Houtz J.M."/>
            <person name="Smith A.L."/>
            <person name="Ford M.E."/>
            <person name="Peebles C.L."/>
            <person name="Hatfull G.F."/>
            <person name="Hendrix R.W."/>
            <person name="Huang W.M."/>
            <person name="Pedulla M.L."/>
        </authorList>
    </citation>
    <scope>NUCLEOTIDE SEQUENCE [LARGE SCALE GENOMIC DNA]</scope>
</reference>
<keyword evidence="1" id="KW-0812">Transmembrane</keyword>
<organism evidence="2 3">
    <name type="scientific">Bacillus phage SP01</name>
    <name type="common">Bacteriophage SP01</name>
    <dbReference type="NCBI Taxonomy" id="2884427"/>
    <lineage>
        <taxon>Viruses</taxon>
        <taxon>Duplodnaviria</taxon>
        <taxon>Heunggongvirae</taxon>
        <taxon>Uroviricota</taxon>
        <taxon>Caudoviricetes</taxon>
        <taxon>Herelleviridae</taxon>
        <taxon>Spounavirinae</taxon>
        <taxon>Okubovirus</taxon>
        <taxon>Okubovirus SPO1</taxon>
    </lineage>
</organism>
<proteinExistence type="predicted"/>
<dbReference type="EMBL" id="FJ230960">
    <property type="protein sequence ID" value="ACI90910.1"/>
    <property type="molecule type" value="Genomic_DNA"/>
</dbReference>